<dbReference type="RefSeq" id="XP_064411704.1">
    <property type="nucleotide sequence ID" value="XM_064555634.1"/>
</dbReference>
<dbReference type="Proteomes" id="UP000008672">
    <property type="component" value="Unassembled WGS sequence"/>
</dbReference>
<dbReference type="EMBL" id="AFYH01141073">
    <property type="status" value="NOT_ANNOTATED_CDS"/>
    <property type="molecule type" value="Genomic_DNA"/>
</dbReference>
<dbReference type="Pfam" id="PF07004">
    <property type="entry name" value="SHIPPO-rpt"/>
    <property type="match status" value="3"/>
</dbReference>
<dbReference type="GO" id="GO:0042393">
    <property type="term" value="F:histone binding"/>
    <property type="evidence" value="ECO:0007669"/>
    <property type="project" value="TreeGrafter"/>
</dbReference>
<dbReference type="FunCoup" id="M3XJG0">
    <property type="interactions" value="658"/>
</dbReference>
<feature type="region of interest" description="Disordered" evidence="5">
    <location>
        <begin position="1"/>
        <end position="37"/>
    </location>
</feature>
<organism evidence="6 7">
    <name type="scientific">Latimeria chalumnae</name>
    <name type="common">Coelacanth</name>
    <dbReference type="NCBI Taxonomy" id="7897"/>
    <lineage>
        <taxon>Eukaryota</taxon>
        <taxon>Metazoa</taxon>
        <taxon>Chordata</taxon>
        <taxon>Craniata</taxon>
        <taxon>Vertebrata</taxon>
        <taxon>Euteleostomi</taxon>
        <taxon>Coelacanthiformes</taxon>
        <taxon>Coelacanthidae</taxon>
        <taxon>Latimeria</taxon>
    </lineage>
</organism>
<dbReference type="EMBL" id="AFYH01141072">
    <property type="status" value="NOT_ANNOTATED_CDS"/>
    <property type="molecule type" value="Genomic_DNA"/>
</dbReference>
<dbReference type="InterPro" id="IPR010736">
    <property type="entry name" value="SHIPPO-rpt"/>
</dbReference>
<name>M3XJG0_LATCH</name>
<dbReference type="EMBL" id="AFYH01141067">
    <property type="status" value="NOT_ANNOTATED_CDS"/>
    <property type="molecule type" value="Genomic_DNA"/>
</dbReference>
<protein>
    <submittedName>
        <fullName evidence="6">Sperm-tail PG-rich repeat containing 4</fullName>
    </submittedName>
</protein>
<dbReference type="GO" id="GO:0001940">
    <property type="term" value="C:male pronucleus"/>
    <property type="evidence" value="ECO:0007669"/>
    <property type="project" value="TreeGrafter"/>
</dbReference>
<dbReference type="EMBL" id="AFYH01141076">
    <property type="status" value="NOT_ANNOTATED_CDS"/>
    <property type="molecule type" value="Genomic_DNA"/>
</dbReference>
<reference evidence="6" key="2">
    <citation type="submission" date="2025-08" db="UniProtKB">
        <authorList>
            <consortium name="Ensembl"/>
        </authorList>
    </citation>
    <scope>IDENTIFICATION</scope>
</reference>
<dbReference type="GeneTree" id="ENSGT00940000167263"/>
<dbReference type="GO" id="GO:0001939">
    <property type="term" value="C:female pronucleus"/>
    <property type="evidence" value="ECO:0007669"/>
    <property type="project" value="TreeGrafter"/>
</dbReference>
<dbReference type="Ensembl" id="ENSLACT00000026436.1">
    <property type="protein sequence ID" value="ENSLACP00000022866.1"/>
    <property type="gene ID" value="ENSLACG00000022120.1"/>
</dbReference>
<keyword evidence="7" id="KW-1185">Reference proteome</keyword>
<sequence length="247" mass="28031">MATLAERPQTESRMGRRRVKLATSVVSRQRSNSKESVNEREAWWRRSVNTFPNPGAYHVRDFLEEEDINPVQKTYGFKGQGRKKSVEIGARGMVLLPGAYNIADSFQQMEKRPATYCFKNSVRNTSETLGVRDKYVDVPPWQYSLIPAPVAKLPTKHAVFRSTVQRFPTTYFIPKEGPAPGHYEVRQGTQHPVTSCFQSKVPRFLPIRSKTPGPGTYAASRQGLKQAQPVAKMGRLHGLFFRNSFEV</sequence>
<evidence type="ECO:0000256" key="1">
    <source>
        <dbReference type="ARBA" id="ARBA00004123"/>
    </source>
</evidence>
<evidence type="ECO:0000256" key="2">
    <source>
        <dbReference type="ARBA" id="ARBA00004496"/>
    </source>
</evidence>
<dbReference type="EMBL" id="AFYH01141071">
    <property type="status" value="NOT_ANNOTATED_CDS"/>
    <property type="molecule type" value="Genomic_DNA"/>
</dbReference>
<dbReference type="GO" id="GO:0044727">
    <property type="term" value="P:epigenetic programing of male pronucleus"/>
    <property type="evidence" value="ECO:0007669"/>
    <property type="project" value="TreeGrafter"/>
</dbReference>
<dbReference type="Bgee" id="ENSLACG00000022120">
    <property type="expression patterns" value="Expressed in muscle tissue and 2 other cell types or tissues"/>
</dbReference>
<evidence type="ECO:0000313" key="6">
    <source>
        <dbReference type="Ensembl" id="ENSLACP00000022866.1"/>
    </source>
</evidence>
<keyword evidence="3" id="KW-0963">Cytoplasm</keyword>
<dbReference type="GO" id="GO:0005737">
    <property type="term" value="C:cytoplasm"/>
    <property type="evidence" value="ECO:0007669"/>
    <property type="project" value="UniProtKB-SubCell"/>
</dbReference>
<dbReference type="EMBL" id="AFYH01141068">
    <property type="status" value="NOT_ANNOTATED_CDS"/>
    <property type="molecule type" value="Genomic_DNA"/>
</dbReference>
<dbReference type="OMA" id="PCHYNVT"/>
<reference evidence="7" key="1">
    <citation type="submission" date="2011-08" db="EMBL/GenBank/DDBJ databases">
        <title>The draft genome of Latimeria chalumnae.</title>
        <authorList>
            <person name="Di Palma F."/>
            <person name="Alfoldi J."/>
            <person name="Johnson J."/>
            <person name="Berlin A."/>
            <person name="Gnerre S."/>
            <person name="Jaffe D."/>
            <person name="MacCallum I."/>
            <person name="Young S."/>
            <person name="Walker B.J."/>
            <person name="Lander E."/>
            <person name="Lindblad-Toh K."/>
        </authorList>
    </citation>
    <scope>NUCLEOTIDE SEQUENCE [LARGE SCALE GENOMIC DNA]</scope>
    <source>
        <strain evidence="7">Wild caught</strain>
    </source>
</reference>
<dbReference type="eggNOG" id="ENOG502S008">
    <property type="taxonomic scope" value="Eukaryota"/>
</dbReference>
<evidence type="ECO:0000256" key="3">
    <source>
        <dbReference type="ARBA" id="ARBA00022490"/>
    </source>
</evidence>
<dbReference type="AlphaFoldDB" id="M3XJG0"/>
<dbReference type="PANTHER" id="PTHR35678">
    <property type="entry name" value="PROTEIN STPG4"/>
    <property type="match status" value="1"/>
</dbReference>
<dbReference type="CTD" id="285051"/>
<evidence type="ECO:0000313" key="7">
    <source>
        <dbReference type="Proteomes" id="UP000008672"/>
    </source>
</evidence>
<reference evidence="6" key="3">
    <citation type="submission" date="2025-09" db="UniProtKB">
        <authorList>
            <consortium name="Ensembl"/>
        </authorList>
    </citation>
    <scope>IDENTIFICATION</scope>
</reference>
<gene>
    <name evidence="6" type="primary">STPG4</name>
</gene>
<keyword evidence="4" id="KW-0539">Nucleus</keyword>
<evidence type="ECO:0000256" key="5">
    <source>
        <dbReference type="SAM" id="MobiDB-lite"/>
    </source>
</evidence>
<dbReference type="GeneID" id="102360678"/>
<dbReference type="HOGENOM" id="CLU_085743_0_0_1"/>
<dbReference type="EMBL" id="AFYH01141074">
    <property type="status" value="NOT_ANNOTATED_CDS"/>
    <property type="molecule type" value="Genomic_DNA"/>
</dbReference>
<dbReference type="GO" id="GO:0003682">
    <property type="term" value="F:chromatin binding"/>
    <property type="evidence" value="ECO:0007669"/>
    <property type="project" value="TreeGrafter"/>
</dbReference>
<proteinExistence type="predicted"/>
<dbReference type="EMBL" id="AFYH01141075">
    <property type="status" value="NOT_ANNOTATED_CDS"/>
    <property type="molecule type" value="Genomic_DNA"/>
</dbReference>
<dbReference type="EMBL" id="AFYH01141070">
    <property type="status" value="NOT_ANNOTATED_CDS"/>
    <property type="molecule type" value="Genomic_DNA"/>
</dbReference>
<dbReference type="PANTHER" id="PTHR35678:SF1">
    <property type="entry name" value="PROTEIN STPG4"/>
    <property type="match status" value="1"/>
</dbReference>
<dbReference type="InParanoid" id="M3XJG0"/>
<dbReference type="GO" id="GO:0042585">
    <property type="term" value="C:germinal vesicle"/>
    <property type="evidence" value="ECO:0007669"/>
    <property type="project" value="TreeGrafter"/>
</dbReference>
<accession>M3XJG0</accession>
<dbReference type="EMBL" id="AFYH01141069">
    <property type="status" value="NOT_ANNOTATED_CDS"/>
    <property type="molecule type" value="Genomic_DNA"/>
</dbReference>
<comment type="subcellular location">
    <subcellularLocation>
        <location evidence="2">Cytoplasm</location>
    </subcellularLocation>
    <subcellularLocation>
        <location evidence="1">Nucleus</location>
    </subcellularLocation>
</comment>
<evidence type="ECO:0000256" key="4">
    <source>
        <dbReference type="ARBA" id="ARBA00023242"/>
    </source>
</evidence>